<evidence type="ECO:0000313" key="2">
    <source>
        <dbReference type="Proteomes" id="UP000092247"/>
    </source>
</evidence>
<proteinExistence type="predicted"/>
<dbReference type="Proteomes" id="UP000092247">
    <property type="component" value="Unassembled WGS sequence"/>
</dbReference>
<evidence type="ECO:0000313" key="1">
    <source>
        <dbReference type="EMBL" id="OBU07079.1"/>
    </source>
</evidence>
<organism evidence="1 2">
    <name type="scientific">Morganella psychrotolerans</name>
    <dbReference type="NCBI Taxonomy" id="368603"/>
    <lineage>
        <taxon>Bacteria</taxon>
        <taxon>Pseudomonadati</taxon>
        <taxon>Pseudomonadota</taxon>
        <taxon>Gammaproteobacteria</taxon>
        <taxon>Enterobacterales</taxon>
        <taxon>Morganellaceae</taxon>
        <taxon>Morganella</taxon>
    </lineage>
</organism>
<dbReference type="EMBL" id="LZEX01000013">
    <property type="protein sequence ID" value="OBU07079.1"/>
    <property type="molecule type" value="Genomic_DNA"/>
</dbReference>
<dbReference type="AlphaFoldDB" id="A0A1B8HDD2"/>
<sequence>MSFNKKQTSKSLASQAARILKDKNSTPLIKRLAASVLSQSNTPKQTGADMETLASQVLKSVMYDDITKSFAASALSQANKERSSKK</sequence>
<gene>
    <name evidence="1" type="ORF">AYY17_19490</name>
</gene>
<comment type="caution">
    <text evidence="1">The sequence shown here is derived from an EMBL/GenBank/DDBJ whole genome shotgun (WGS) entry which is preliminary data.</text>
</comment>
<name>A0A1B8HDD2_9GAMM</name>
<reference evidence="1 2" key="1">
    <citation type="submission" date="2016-06" db="EMBL/GenBank/DDBJ databases">
        <authorList>
            <person name="Kjaerup R.B."/>
            <person name="Dalgaard T.S."/>
            <person name="Juul-Madsen H.R."/>
        </authorList>
    </citation>
    <scope>NUCLEOTIDE SEQUENCE [LARGE SCALE GENOMIC DNA]</scope>
    <source>
        <strain evidence="1 2">GCSL-Mp3</strain>
    </source>
</reference>
<accession>A0A1B8HDD2</accession>
<dbReference type="STRING" id="368603.AYY16_06895"/>
<dbReference type="RefSeq" id="WP_067423647.1">
    <property type="nucleotide sequence ID" value="NZ_LZEX01000013.1"/>
</dbReference>
<protein>
    <submittedName>
        <fullName evidence="1">Uncharacterized protein</fullName>
    </submittedName>
</protein>